<evidence type="ECO:0000256" key="7">
    <source>
        <dbReference type="ARBA" id="ARBA00023145"/>
    </source>
</evidence>
<comment type="function">
    <text evidence="1">Metalloprotease.</text>
</comment>
<dbReference type="GO" id="GO:0004222">
    <property type="term" value="F:metalloendopeptidase activity"/>
    <property type="evidence" value="ECO:0007669"/>
    <property type="project" value="UniProtKB-UniRule"/>
</dbReference>
<keyword evidence="9" id="KW-1015">Disulfide bond</keyword>
<comment type="caution">
    <text evidence="8">Lacks conserved residue(s) required for the propagation of feature annotation.</text>
</comment>
<reference evidence="12" key="1">
    <citation type="submission" date="2021-02" db="EMBL/GenBank/DDBJ databases">
        <authorList>
            <person name="Bekaert M."/>
        </authorList>
    </citation>
    <scope>NUCLEOTIDE SEQUENCE</scope>
    <source>
        <strain evidence="12">IoA-00</strain>
    </source>
</reference>
<evidence type="ECO:0000256" key="9">
    <source>
        <dbReference type="PROSITE-ProRule" id="PRU01211"/>
    </source>
</evidence>
<keyword evidence="13" id="KW-1185">Reference proteome</keyword>
<feature type="active site" evidence="9">
    <location>
        <position position="141"/>
    </location>
</feature>
<dbReference type="Pfam" id="PF01400">
    <property type="entry name" value="Astacin"/>
    <property type="match status" value="1"/>
</dbReference>
<evidence type="ECO:0000256" key="2">
    <source>
        <dbReference type="ARBA" id="ARBA00022670"/>
    </source>
</evidence>
<dbReference type="CDD" id="cd04280">
    <property type="entry name" value="ZnMc_astacin_like"/>
    <property type="match status" value="1"/>
</dbReference>
<organism evidence="12 13">
    <name type="scientific">Lepeophtheirus salmonis</name>
    <name type="common">Salmon louse</name>
    <name type="synonym">Caligus salmonis</name>
    <dbReference type="NCBI Taxonomy" id="72036"/>
    <lineage>
        <taxon>Eukaryota</taxon>
        <taxon>Metazoa</taxon>
        <taxon>Ecdysozoa</taxon>
        <taxon>Arthropoda</taxon>
        <taxon>Crustacea</taxon>
        <taxon>Multicrustacea</taxon>
        <taxon>Hexanauplia</taxon>
        <taxon>Copepoda</taxon>
        <taxon>Siphonostomatoida</taxon>
        <taxon>Caligidae</taxon>
        <taxon>Lepeophtheirus</taxon>
    </lineage>
</organism>
<dbReference type="PANTHER" id="PTHR10127">
    <property type="entry name" value="DISCOIDIN, CUB, EGF, LAMININ , AND ZINC METALLOPROTEASE DOMAIN CONTAINING"/>
    <property type="match status" value="1"/>
</dbReference>
<feature type="disulfide bond" evidence="9">
    <location>
        <begin position="110"/>
        <end position="132"/>
    </location>
</feature>
<keyword evidence="7" id="KW-0865">Zymogen</keyword>
<evidence type="ECO:0000256" key="10">
    <source>
        <dbReference type="RuleBase" id="RU361183"/>
    </source>
</evidence>
<keyword evidence="2 9" id="KW-0645">Protease</keyword>
<feature type="chain" id="PRO_5033204368" description="Metalloendopeptidase" evidence="10">
    <location>
        <begin position="21"/>
        <end position="340"/>
    </location>
</feature>
<protein>
    <recommendedName>
        <fullName evidence="10">Metalloendopeptidase</fullName>
        <ecNumber evidence="10">3.4.24.-</ecNumber>
    </recommendedName>
</protein>
<dbReference type="EC" id="3.4.24.-" evidence="10"/>
<name>A0A7R8CS85_LEPSM</name>
<dbReference type="GO" id="GO:0006508">
    <property type="term" value="P:proteolysis"/>
    <property type="evidence" value="ECO:0007669"/>
    <property type="project" value="UniProtKB-KW"/>
</dbReference>
<dbReference type="InterPro" id="IPR003582">
    <property type="entry name" value="ShKT_dom"/>
</dbReference>
<dbReference type="PRINTS" id="PR00480">
    <property type="entry name" value="ASTACIN"/>
</dbReference>
<keyword evidence="4 9" id="KW-0378">Hydrolase</keyword>
<evidence type="ECO:0000256" key="6">
    <source>
        <dbReference type="ARBA" id="ARBA00023049"/>
    </source>
</evidence>
<evidence type="ECO:0000256" key="8">
    <source>
        <dbReference type="PROSITE-ProRule" id="PRU01005"/>
    </source>
</evidence>
<sequence length="340" mass="38166">MKNHLVITLLSSLFFSLCLSDENVSDEGSCRVLVDAHDRAAMYSRNFIGGRSNRWPNGIVPYTISSSFSSRQRQTIMDSIKHISDRTCVKFVERTNEANYVDIFTGGDGCYANLGYNSRRSRSVVHLQRNGCVHLGVIAHELLHILGFAHEQTRPDRDQYALINMTTCYAGFRTSTFGMAYDYGSIMHYGLTYFSTNGQNTITLKKSTTARIPNRSGMSDLDVQKTKAAYECQDAVTAQASTTSPEPTASSLAPAPSTTTAKPCVDEFKYCSRYTSYCGKHSYINQHCKKTCFNCVCENKIADESCTSLKSYCGYSFYPSILSKRMWKMLKPIFIIHIQT</sequence>
<dbReference type="InterPro" id="IPR001506">
    <property type="entry name" value="Peptidase_M12A"/>
</dbReference>
<dbReference type="AlphaFoldDB" id="A0A7R8CS85"/>
<proteinExistence type="predicted"/>
<dbReference type="InterPro" id="IPR034035">
    <property type="entry name" value="Astacin-like_dom"/>
</dbReference>
<dbReference type="InterPro" id="IPR006026">
    <property type="entry name" value="Peptidase_Metallo"/>
</dbReference>
<keyword evidence="10" id="KW-0732">Signal</keyword>
<gene>
    <name evidence="12" type="ORF">LSAA_9083</name>
</gene>
<feature type="signal peptide" evidence="10">
    <location>
        <begin position="1"/>
        <end position="20"/>
    </location>
</feature>
<feature type="binding site" evidence="9">
    <location>
        <position position="150"/>
    </location>
    <ligand>
        <name>Zn(2+)</name>
        <dbReference type="ChEBI" id="CHEBI:29105"/>
        <note>catalytic</note>
    </ligand>
</feature>
<dbReference type="SMART" id="SM00235">
    <property type="entry name" value="ZnMc"/>
    <property type="match status" value="1"/>
</dbReference>
<evidence type="ECO:0000256" key="4">
    <source>
        <dbReference type="ARBA" id="ARBA00022801"/>
    </source>
</evidence>
<feature type="binding site" evidence="9">
    <location>
        <position position="140"/>
    </location>
    <ligand>
        <name>Zn(2+)</name>
        <dbReference type="ChEBI" id="CHEBI:29105"/>
        <note>catalytic</note>
    </ligand>
</feature>
<keyword evidence="3 9" id="KW-0479">Metal-binding</keyword>
<dbReference type="PANTHER" id="PTHR10127:SF780">
    <property type="entry name" value="METALLOENDOPEPTIDASE"/>
    <property type="match status" value="1"/>
</dbReference>
<dbReference type="Gene3D" id="3.40.390.10">
    <property type="entry name" value="Collagenase (Catalytic Domain)"/>
    <property type="match status" value="1"/>
</dbReference>
<dbReference type="InterPro" id="IPR024079">
    <property type="entry name" value="MetalloPept_cat_dom_sf"/>
</dbReference>
<comment type="cofactor">
    <cofactor evidence="9 10">
        <name>Zn(2+)</name>
        <dbReference type="ChEBI" id="CHEBI:29105"/>
    </cofactor>
    <text evidence="9 10">Binds 1 zinc ion per subunit.</text>
</comment>
<dbReference type="PROSITE" id="PS51864">
    <property type="entry name" value="ASTACIN"/>
    <property type="match status" value="1"/>
</dbReference>
<dbReference type="PROSITE" id="PS51670">
    <property type="entry name" value="SHKT"/>
    <property type="match status" value="1"/>
</dbReference>
<evidence type="ECO:0000313" key="12">
    <source>
        <dbReference type="EMBL" id="CAF2914414.1"/>
    </source>
</evidence>
<dbReference type="Proteomes" id="UP000675881">
    <property type="component" value="Chromosome 4"/>
</dbReference>
<dbReference type="GO" id="GO:0008270">
    <property type="term" value="F:zinc ion binding"/>
    <property type="evidence" value="ECO:0007669"/>
    <property type="project" value="UniProtKB-UniRule"/>
</dbReference>
<evidence type="ECO:0000256" key="1">
    <source>
        <dbReference type="ARBA" id="ARBA00002657"/>
    </source>
</evidence>
<evidence type="ECO:0000256" key="11">
    <source>
        <dbReference type="SAM" id="MobiDB-lite"/>
    </source>
</evidence>
<dbReference type="SUPFAM" id="SSF55486">
    <property type="entry name" value="Metalloproteases ('zincins'), catalytic domain"/>
    <property type="match status" value="1"/>
</dbReference>
<evidence type="ECO:0000256" key="5">
    <source>
        <dbReference type="ARBA" id="ARBA00022833"/>
    </source>
</evidence>
<keyword evidence="6 9" id="KW-0482">Metalloprotease</keyword>
<evidence type="ECO:0000313" key="13">
    <source>
        <dbReference type="Proteomes" id="UP000675881"/>
    </source>
</evidence>
<feature type="region of interest" description="Disordered" evidence="11">
    <location>
        <begin position="238"/>
        <end position="259"/>
    </location>
</feature>
<dbReference type="OrthoDB" id="291007at2759"/>
<keyword evidence="5 9" id="KW-0862">Zinc</keyword>
<accession>A0A7R8CS85</accession>
<dbReference type="EMBL" id="HG994583">
    <property type="protein sequence ID" value="CAF2914414.1"/>
    <property type="molecule type" value="Genomic_DNA"/>
</dbReference>
<feature type="binding site" evidence="9">
    <location>
        <position position="144"/>
    </location>
    <ligand>
        <name>Zn(2+)</name>
        <dbReference type="ChEBI" id="CHEBI:29105"/>
        <note>catalytic</note>
    </ligand>
</feature>
<evidence type="ECO:0000256" key="3">
    <source>
        <dbReference type="ARBA" id="ARBA00022723"/>
    </source>
</evidence>